<keyword evidence="1" id="KW-0378">Hydrolase</keyword>
<dbReference type="InterPro" id="IPR017853">
    <property type="entry name" value="GH"/>
</dbReference>
<reference evidence="1" key="1">
    <citation type="submission" date="2020-02" db="EMBL/GenBank/DDBJ databases">
        <authorList>
            <person name="Meier V. D."/>
        </authorList>
    </citation>
    <scope>NUCLEOTIDE SEQUENCE</scope>
    <source>
        <strain evidence="1">AVDCRST_MAG77</strain>
    </source>
</reference>
<evidence type="ECO:0000313" key="1">
    <source>
        <dbReference type="EMBL" id="CAA9253346.1"/>
    </source>
</evidence>
<dbReference type="SUPFAM" id="SSF51445">
    <property type="entry name" value="(Trans)glycosidases"/>
    <property type="match status" value="1"/>
</dbReference>
<protein>
    <submittedName>
        <fullName evidence="1">GH151</fullName>
        <ecNumber evidence="1">3.2.1.23</ecNumber>
    </submittedName>
</protein>
<organism evidence="1">
    <name type="scientific">uncultured Chloroflexota bacterium</name>
    <dbReference type="NCBI Taxonomy" id="166587"/>
    <lineage>
        <taxon>Bacteria</taxon>
        <taxon>Bacillati</taxon>
        <taxon>Chloroflexota</taxon>
        <taxon>environmental samples</taxon>
    </lineage>
</organism>
<dbReference type="SUPFAM" id="SSF116726">
    <property type="entry name" value="TrkA C-terminal domain-like"/>
    <property type="match status" value="1"/>
</dbReference>
<dbReference type="Gene3D" id="3.20.20.80">
    <property type="entry name" value="Glycosidases"/>
    <property type="match status" value="1"/>
</dbReference>
<gene>
    <name evidence="1" type="ORF">AVDCRST_MAG77-2211</name>
</gene>
<proteinExistence type="predicted"/>
<dbReference type="Pfam" id="PF14871">
    <property type="entry name" value="GHL6"/>
    <property type="match status" value="1"/>
</dbReference>
<keyword evidence="1" id="KW-0326">Glycosidase</keyword>
<dbReference type="Gene3D" id="3.30.70.1450">
    <property type="entry name" value="Regulator of K+ conductance, C-terminal domain"/>
    <property type="match status" value="1"/>
</dbReference>
<accession>A0A6J4IKN8</accession>
<sequence>MTATAARPAASPGSSTDSPEWWKHPFRIFQTNIREIDSGMDVKQVVQDILDFGCNTWLLNAGGIVSHYPSKLDHQHPSPWLKDRPSGDLLGDALEEAHRHGIRVIARCDFSKLHRDQFERHPDWFYVSKTGQRQVYEGLWSACPSGPYYQEKSLEVIAEMLDGYPVDAFFFNWFNMSLRDYSGTYHGICQCQNCKRRFAAFSGGLPLPKEESYADPSYPTWRRYTYELLDEIAGRVRHLIKSRRPDVALLLSYNPDISFHEINNAVERPLPLWRYHTGEAAKTSATAHWERPVAINAVMFWDLPYRYNAEQPGLTELVTDIVSGGDGSELYRVALPESYLGLSIDEVSARLRGEHRATLLAVSRGSHCVVNPPQDFRVQTGDDALVVAESLGKLAPLRMRPATVEEAQVASAALAPGSAG</sequence>
<dbReference type="GO" id="GO:0006813">
    <property type="term" value="P:potassium ion transport"/>
    <property type="evidence" value="ECO:0007669"/>
    <property type="project" value="InterPro"/>
</dbReference>
<name>A0A6J4IKN8_9CHLR</name>
<dbReference type="GO" id="GO:0004565">
    <property type="term" value="F:beta-galactosidase activity"/>
    <property type="evidence" value="ECO:0007669"/>
    <property type="project" value="UniProtKB-EC"/>
</dbReference>
<dbReference type="EC" id="3.2.1.23" evidence="1"/>
<dbReference type="AlphaFoldDB" id="A0A6J4IKN8"/>
<dbReference type="InterPro" id="IPR036721">
    <property type="entry name" value="RCK_C_sf"/>
</dbReference>
<dbReference type="EMBL" id="CADCTC010000134">
    <property type="protein sequence ID" value="CAA9253346.1"/>
    <property type="molecule type" value="Genomic_DNA"/>
</dbReference>
<dbReference type="InterPro" id="IPR028212">
    <property type="entry name" value="GHL6"/>
</dbReference>